<dbReference type="AlphaFoldDB" id="A0A512B6M1"/>
<evidence type="ECO:0000313" key="2">
    <source>
        <dbReference type="EMBL" id="GEO07611.1"/>
    </source>
</evidence>
<keyword evidence="3" id="KW-1185">Reference proteome</keyword>
<evidence type="ECO:0000313" key="3">
    <source>
        <dbReference type="Proteomes" id="UP000321513"/>
    </source>
</evidence>
<dbReference type="EMBL" id="BJYT01000001">
    <property type="protein sequence ID" value="GEO07611.1"/>
    <property type="molecule type" value="Genomic_DNA"/>
</dbReference>
<name>A0A512B6M1_9BACT</name>
<comment type="caution">
    <text evidence="2">The sequence shown here is derived from an EMBL/GenBank/DDBJ whole genome shotgun (WGS) entry which is preliminary data.</text>
</comment>
<feature type="domain" description="Methyltransferase FkbM" evidence="1">
    <location>
        <begin position="5"/>
        <end position="144"/>
    </location>
</feature>
<dbReference type="Proteomes" id="UP000321513">
    <property type="component" value="Unassembled WGS sequence"/>
</dbReference>
<protein>
    <recommendedName>
        <fullName evidence="1">Methyltransferase FkbM domain-containing protein</fullName>
    </recommendedName>
</protein>
<dbReference type="InterPro" id="IPR006342">
    <property type="entry name" value="FkbM_mtfrase"/>
</dbReference>
<reference evidence="2 3" key="1">
    <citation type="submission" date="2019-07" db="EMBL/GenBank/DDBJ databases">
        <title>Whole genome shotgun sequence of Segetibacter aerophilus NBRC 106135.</title>
        <authorList>
            <person name="Hosoyama A."/>
            <person name="Uohara A."/>
            <person name="Ohji S."/>
            <person name="Ichikawa N."/>
        </authorList>
    </citation>
    <scope>NUCLEOTIDE SEQUENCE [LARGE SCALE GENOMIC DNA]</scope>
    <source>
        <strain evidence="2 3">NBRC 106135</strain>
    </source>
</reference>
<evidence type="ECO:0000259" key="1">
    <source>
        <dbReference type="Pfam" id="PF05050"/>
    </source>
</evidence>
<organism evidence="2 3">
    <name type="scientific">Segetibacter aerophilus</name>
    <dbReference type="NCBI Taxonomy" id="670293"/>
    <lineage>
        <taxon>Bacteria</taxon>
        <taxon>Pseudomonadati</taxon>
        <taxon>Bacteroidota</taxon>
        <taxon>Chitinophagia</taxon>
        <taxon>Chitinophagales</taxon>
        <taxon>Chitinophagaceae</taxon>
        <taxon>Segetibacter</taxon>
    </lineage>
</organism>
<accession>A0A512B6M1</accession>
<dbReference type="InterPro" id="IPR029063">
    <property type="entry name" value="SAM-dependent_MTases_sf"/>
</dbReference>
<gene>
    <name evidence="2" type="ORF">SAE01_01070</name>
</gene>
<dbReference type="NCBIfam" id="TIGR01444">
    <property type="entry name" value="fkbM_fam"/>
    <property type="match status" value="1"/>
</dbReference>
<dbReference type="Pfam" id="PF05050">
    <property type="entry name" value="Methyltransf_21"/>
    <property type="match status" value="1"/>
</dbReference>
<proteinExistence type="predicted"/>
<sequence>MKIIDAGGNIGGTSIFFHNIFPGAKFIIVEPDNGNFDVLQKNIKQNNFGSYKLIKGGLWSKCCYLKIDRDFRDKNDWSVQVVESEKPTDLLGYDIAGLMKLGNFDTIDILKIDIEGAEKKVFDDFNSVSAFLSKTRFIAIEIHDEYNCREQINDCLLQNNFIFFTAGELTIGANKSLVFNVQSFLPANASNEFV</sequence>
<dbReference type="SUPFAM" id="SSF53335">
    <property type="entry name" value="S-adenosyl-L-methionine-dependent methyltransferases"/>
    <property type="match status" value="1"/>
</dbReference>
<dbReference type="Gene3D" id="3.40.50.150">
    <property type="entry name" value="Vaccinia Virus protein VP39"/>
    <property type="match status" value="1"/>
</dbReference>